<evidence type="ECO:0000313" key="1">
    <source>
        <dbReference type="EMBL" id="KAI5614220.1"/>
    </source>
</evidence>
<dbReference type="Proteomes" id="UP001205998">
    <property type="component" value="Unassembled WGS sequence"/>
</dbReference>
<protein>
    <submittedName>
        <fullName evidence="1">Uncharacterized protein</fullName>
    </submittedName>
</protein>
<sequence>MTVCVIAYTYPAMYTSSQTLHSLNGTPDYPDPAIFTLSAPRLSIAAQRCAFHSADLWILYTPSVVDVFEKTGKFSSNGAKATMDFIAN</sequence>
<comment type="caution">
    <text evidence="1">The sequence shown here is derived from an EMBL/GenBank/DDBJ whole genome shotgun (WGS) entry which is preliminary data.</text>
</comment>
<reference evidence="1" key="1">
    <citation type="submission" date="2018-07" db="EMBL/GenBank/DDBJ databases">
        <title>Comparative genomics of catfishes provides insights into carnivory and benthic adaptation.</title>
        <authorList>
            <person name="Zhang Y."/>
            <person name="Wang D."/>
            <person name="Peng Z."/>
            <person name="Zheng S."/>
            <person name="Shao F."/>
            <person name="Tao W."/>
        </authorList>
    </citation>
    <scope>NUCLEOTIDE SEQUENCE</scope>
    <source>
        <strain evidence="1">Chongqing</strain>
    </source>
</reference>
<dbReference type="EMBL" id="MU558737">
    <property type="protein sequence ID" value="KAI5614220.1"/>
    <property type="molecule type" value="Genomic_DNA"/>
</dbReference>
<dbReference type="AlphaFoldDB" id="A0AAD5ADS9"/>
<proteinExistence type="predicted"/>
<keyword evidence="2" id="KW-1185">Reference proteome</keyword>
<evidence type="ECO:0000313" key="2">
    <source>
        <dbReference type="Proteomes" id="UP001205998"/>
    </source>
</evidence>
<name>A0AAD5ADS9_SILAS</name>
<gene>
    <name evidence="1" type="ORF">C0J50_3539</name>
</gene>
<accession>A0AAD5ADS9</accession>
<organism evidence="1 2">
    <name type="scientific">Silurus asotus</name>
    <name type="common">Amur catfish</name>
    <name type="synonym">Parasilurus asotus</name>
    <dbReference type="NCBI Taxonomy" id="30991"/>
    <lineage>
        <taxon>Eukaryota</taxon>
        <taxon>Metazoa</taxon>
        <taxon>Chordata</taxon>
        <taxon>Craniata</taxon>
        <taxon>Vertebrata</taxon>
        <taxon>Euteleostomi</taxon>
        <taxon>Actinopterygii</taxon>
        <taxon>Neopterygii</taxon>
        <taxon>Teleostei</taxon>
        <taxon>Ostariophysi</taxon>
        <taxon>Siluriformes</taxon>
        <taxon>Siluridae</taxon>
        <taxon>Silurus</taxon>
    </lineage>
</organism>